<gene>
    <name evidence="25" type="ORF">FBQ73_16710</name>
</gene>
<evidence type="ECO:0000256" key="5">
    <source>
        <dbReference type="ARBA" id="ARBA00008276"/>
    </source>
</evidence>
<comment type="pathway">
    <text evidence="4">Cofactor biosynthesis; tetrahydrofolylpolyglutamate biosynthesis.</text>
</comment>
<feature type="domain" description="Mur ligase C-terminal" evidence="23">
    <location>
        <begin position="315"/>
        <end position="433"/>
    </location>
</feature>
<evidence type="ECO:0000256" key="10">
    <source>
        <dbReference type="ARBA" id="ARBA00022723"/>
    </source>
</evidence>
<feature type="domain" description="Mur ligase central" evidence="24">
    <location>
        <begin position="60"/>
        <end position="279"/>
    </location>
</feature>
<accession>A0A6C1KBX7</accession>
<keyword evidence="10" id="KW-0479">Metal-binding</keyword>
<protein>
    <recommendedName>
        <fullName evidence="8">Dihydrofolate synthase/folylpolyglutamate synthase</fullName>
        <ecNumber evidence="6">6.3.2.12</ecNumber>
        <ecNumber evidence="7">6.3.2.17</ecNumber>
    </recommendedName>
    <alternativeName>
        <fullName evidence="17">Folylpoly-gamma-glutamate synthetase-dihydrofolate synthetase</fullName>
    </alternativeName>
    <alternativeName>
        <fullName evidence="15">Folylpolyglutamate synthetase</fullName>
    </alternativeName>
    <alternativeName>
        <fullName evidence="16">Tetrahydrofolylpolyglutamate synthase</fullName>
    </alternativeName>
</protein>
<dbReference type="RefSeq" id="WP_138400624.1">
    <property type="nucleotide sequence ID" value="NZ_JBAFVI010000005.1"/>
</dbReference>
<dbReference type="InterPro" id="IPR013221">
    <property type="entry name" value="Mur_ligase_cen"/>
</dbReference>
<dbReference type="GO" id="GO:0005737">
    <property type="term" value="C:cytoplasm"/>
    <property type="evidence" value="ECO:0007669"/>
    <property type="project" value="TreeGrafter"/>
</dbReference>
<evidence type="ECO:0000256" key="15">
    <source>
        <dbReference type="ARBA" id="ARBA00030048"/>
    </source>
</evidence>
<dbReference type="InterPro" id="IPR004101">
    <property type="entry name" value="Mur_ligase_C"/>
</dbReference>
<dbReference type="Pfam" id="PF08245">
    <property type="entry name" value="Mur_ligase_M"/>
    <property type="match status" value="1"/>
</dbReference>
<evidence type="ECO:0000256" key="6">
    <source>
        <dbReference type="ARBA" id="ARBA00013023"/>
    </source>
</evidence>
<dbReference type="EMBL" id="VAUP01000035">
    <property type="protein sequence ID" value="TLX41759.1"/>
    <property type="molecule type" value="Genomic_DNA"/>
</dbReference>
<dbReference type="PANTHER" id="PTHR11136">
    <property type="entry name" value="FOLYLPOLYGLUTAMATE SYNTHASE-RELATED"/>
    <property type="match status" value="1"/>
</dbReference>
<comment type="catalytic activity">
    <reaction evidence="19">
        <text>10-formyltetrahydrofolyl-(gamma-L-Glu)(n) + L-glutamate + ATP = 10-formyltetrahydrofolyl-(gamma-L-Glu)(n+1) + ADP + phosphate + H(+)</text>
        <dbReference type="Rhea" id="RHEA:51904"/>
        <dbReference type="Rhea" id="RHEA-COMP:13088"/>
        <dbReference type="Rhea" id="RHEA-COMP:14300"/>
        <dbReference type="ChEBI" id="CHEBI:15378"/>
        <dbReference type="ChEBI" id="CHEBI:29985"/>
        <dbReference type="ChEBI" id="CHEBI:30616"/>
        <dbReference type="ChEBI" id="CHEBI:43474"/>
        <dbReference type="ChEBI" id="CHEBI:134413"/>
        <dbReference type="ChEBI" id="CHEBI:456216"/>
        <dbReference type="EC" id="6.3.2.17"/>
    </reaction>
</comment>
<evidence type="ECO:0000259" key="24">
    <source>
        <dbReference type="Pfam" id="PF08245"/>
    </source>
</evidence>
<evidence type="ECO:0000256" key="2">
    <source>
        <dbReference type="ARBA" id="ARBA00002714"/>
    </source>
</evidence>
<dbReference type="UniPathway" id="UPA00077">
    <property type="reaction ID" value="UER00157"/>
</dbReference>
<reference evidence="25 26" key="1">
    <citation type="submission" date="2019-05" db="EMBL/GenBank/DDBJ databases">
        <authorList>
            <person name="Zhou X."/>
        </authorList>
    </citation>
    <scope>NUCLEOTIDE SEQUENCE [LARGE SCALE GENOMIC DNA]</scope>
    <source>
        <strain evidence="25 26">DSM 432</strain>
    </source>
</reference>
<evidence type="ECO:0000256" key="17">
    <source>
        <dbReference type="ARBA" id="ARBA00032510"/>
    </source>
</evidence>
<evidence type="ECO:0000256" key="19">
    <source>
        <dbReference type="ARBA" id="ARBA00047808"/>
    </source>
</evidence>
<dbReference type="GeneID" id="95775097"/>
<evidence type="ECO:0000256" key="11">
    <source>
        <dbReference type="ARBA" id="ARBA00022741"/>
    </source>
</evidence>
<dbReference type="Gene3D" id="3.40.1190.10">
    <property type="entry name" value="Mur-like, catalytic domain"/>
    <property type="match status" value="1"/>
</dbReference>
<proteinExistence type="inferred from homology"/>
<dbReference type="InterPro" id="IPR001645">
    <property type="entry name" value="Folylpolyglutamate_synth"/>
</dbReference>
<evidence type="ECO:0000256" key="22">
    <source>
        <dbReference type="PIRNR" id="PIRNR001563"/>
    </source>
</evidence>
<dbReference type="Pfam" id="PF02875">
    <property type="entry name" value="Mur_ligase_C"/>
    <property type="match status" value="1"/>
</dbReference>
<dbReference type="GO" id="GO:0046656">
    <property type="term" value="P:folic acid biosynthetic process"/>
    <property type="evidence" value="ECO:0007669"/>
    <property type="project" value="UniProtKB-KW"/>
</dbReference>
<dbReference type="EC" id="6.3.2.17" evidence="7"/>
<dbReference type="PIRSF" id="PIRSF001563">
    <property type="entry name" value="Folylpolyglu_synth"/>
    <property type="match status" value="1"/>
</dbReference>
<dbReference type="EC" id="6.3.2.12" evidence="6"/>
<evidence type="ECO:0000256" key="21">
    <source>
        <dbReference type="ARBA" id="ARBA00049161"/>
    </source>
</evidence>
<organism evidence="25 26">
    <name type="scientific">Xanthobacter autotrophicus</name>
    <dbReference type="NCBI Taxonomy" id="280"/>
    <lineage>
        <taxon>Bacteria</taxon>
        <taxon>Pseudomonadati</taxon>
        <taxon>Pseudomonadota</taxon>
        <taxon>Alphaproteobacteria</taxon>
        <taxon>Hyphomicrobiales</taxon>
        <taxon>Xanthobacteraceae</taxon>
        <taxon>Xanthobacter</taxon>
    </lineage>
</organism>
<evidence type="ECO:0000313" key="26">
    <source>
        <dbReference type="Proteomes" id="UP000305131"/>
    </source>
</evidence>
<evidence type="ECO:0000256" key="18">
    <source>
        <dbReference type="ARBA" id="ARBA00047493"/>
    </source>
</evidence>
<comment type="catalytic activity">
    <reaction evidence="21">
        <text>7,8-dihydropteroate + L-glutamate + ATP = 7,8-dihydrofolate + ADP + phosphate + H(+)</text>
        <dbReference type="Rhea" id="RHEA:23584"/>
        <dbReference type="ChEBI" id="CHEBI:15378"/>
        <dbReference type="ChEBI" id="CHEBI:17839"/>
        <dbReference type="ChEBI" id="CHEBI:29985"/>
        <dbReference type="ChEBI" id="CHEBI:30616"/>
        <dbReference type="ChEBI" id="CHEBI:43474"/>
        <dbReference type="ChEBI" id="CHEBI:57451"/>
        <dbReference type="ChEBI" id="CHEBI:456216"/>
        <dbReference type="EC" id="6.3.2.12"/>
    </reaction>
</comment>
<evidence type="ECO:0000256" key="12">
    <source>
        <dbReference type="ARBA" id="ARBA00022840"/>
    </source>
</evidence>
<comment type="caution">
    <text evidence="25">The sequence shown here is derived from an EMBL/GenBank/DDBJ whole genome shotgun (WGS) entry which is preliminary data.</text>
</comment>
<dbReference type="PANTHER" id="PTHR11136:SF0">
    <property type="entry name" value="DIHYDROFOLATE SYNTHETASE-RELATED"/>
    <property type="match status" value="1"/>
</dbReference>
<evidence type="ECO:0000256" key="8">
    <source>
        <dbReference type="ARBA" id="ARBA00019357"/>
    </source>
</evidence>
<keyword evidence="12 22" id="KW-0067">ATP-binding</keyword>
<dbReference type="InterPro" id="IPR036565">
    <property type="entry name" value="Mur-like_cat_sf"/>
</dbReference>
<dbReference type="OrthoDB" id="9809356at2"/>
<comment type="function">
    <text evidence="2">Functions in two distinct reactions of the de novo folate biosynthetic pathway. Catalyzes the addition of a glutamate residue to dihydropteroate (7,8-dihydropteroate or H2Pte) to form dihydrofolate (7,8-dihydrofolate monoglutamate or H2Pte-Glu). Also catalyzes successive additions of L-glutamate to tetrahydrofolate or 10-formyltetrahydrofolate or 5,10-methylenetetrahydrofolate, leading to folylpolyglutamate derivatives.</text>
</comment>
<dbReference type="AlphaFoldDB" id="A0A6C1KBX7"/>
<evidence type="ECO:0000313" key="25">
    <source>
        <dbReference type="EMBL" id="TLX41759.1"/>
    </source>
</evidence>
<keyword evidence="11 22" id="KW-0547">Nucleotide-binding</keyword>
<sequence length="449" mass="46882">MTMALPRPLPFPPPARATDEILTRLAALHPKKIDLSLARMGRLLDALGNPERRLPPTIHVAGTNGKGSTIAFMRAMLEAAGQRVHVYTSPHLVRFNERIRLGAPGGGVLVSDEALAEALDRTETANAGQPITLFEITTAAAFLLFAEHPADVLLLEVGLGGRLDATNLVAEPLASVITPVSIDHVDFLGTSVEAIAGEKAGIIKPRRPVVVGSQVPEALAVIERAAAKKLAPLFVRGQQWNVSEEAGRLVYADEDGLLDLPRPRLVGPHQIDNAGLAVATLRAVKLPAAHEAGILQADWPARLQRLPSGPLVARAPAGVEVWLDGGHNAAGGAALAHALCELEERYSRPLVLILGMLGTKDVTGFLAPFAGLVREAIAVPVPGEHAGLKPEDVAAAAMGLGMSARVARDVGSALDSITRTSQVPPPRVLISGSLYLAGAVLAANGAEPA</sequence>
<comment type="similarity">
    <text evidence="5 22">Belongs to the folylpolyglutamate synthase family.</text>
</comment>
<dbReference type="Proteomes" id="UP000305131">
    <property type="component" value="Unassembled WGS sequence"/>
</dbReference>
<dbReference type="GO" id="GO:0008841">
    <property type="term" value="F:dihydrofolate synthase activity"/>
    <property type="evidence" value="ECO:0007669"/>
    <property type="project" value="UniProtKB-EC"/>
</dbReference>
<evidence type="ECO:0000256" key="7">
    <source>
        <dbReference type="ARBA" id="ARBA00013025"/>
    </source>
</evidence>
<evidence type="ECO:0000259" key="23">
    <source>
        <dbReference type="Pfam" id="PF02875"/>
    </source>
</evidence>
<evidence type="ECO:0000256" key="20">
    <source>
        <dbReference type="ARBA" id="ARBA00049035"/>
    </source>
</evidence>
<dbReference type="GO" id="GO:0004326">
    <property type="term" value="F:tetrahydrofolylpolyglutamate synthase activity"/>
    <property type="evidence" value="ECO:0007669"/>
    <property type="project" value="UniProtKB-EC"/>
</dbReference>
<dbReference type="InterPro" id="IPR036615">
    <property type="entry name" value="Mur_ligase_C_dom_sf"/>
</dbReference>
<dbReference type="GO" id="GO:0046654">
    <property type="term" value="P:tetrahydrofolate biosynthetic process"/>
    <property type="evidence" value="ECO:0007669"/>
    <property type="project" value="UniProtKB-UniPathway"/>
</dbReference>
<comment type="catalytic activity">
    <reaction evidence="20">
        <text>(6R)-5,10-methylenetetrahydrofolyl-(gamma-L-Glu)(n) + L-glutamate + ATP = (6R)-5,10-methylenetetrahydrofolyl-(gamma-L-Glu)(n+1) + ADP + phosphate + H(+)</text>
        <dbReference type="Rhea" id="RHEA:51912"/>
        <dbReference type="Rhea" id="RHEA-COMP:13257"/>
        <dbReference type="Rhea" id="RHEA-COMP:13258"/>
        <dbReference type="ChEBI" id="CHEBI:15378"/>
        <dbReference type="ChEBI" id="CHEBI:29985"/>
        <dbReference type="ChEBI" id="CHEBI:30616"/>
        <dbReference type="ChEBI" id="CHEBI:43474"/>
        <dbReference type="ChEBI" id="CHEBI:136572"/>
        <dbReference type="ChEBI" id="CHEBI:456216"/>
        <dbReference type="EC" id="6.3.2.17"/>
    </reaction>
</comment>
<dbReference type="GO" id="GO:0046872">
    <property type="term" value="F:metal ion binding"/>
    <property type="evidence" value="ECO:0007669"/>
    <property type="project" value="UniProtKB-KW"/>
</dbReference>
<dbReference type="GO" id="GO:0005524">
    <property type="term" value="F:ATP binding"/>
    <property type="evidence" value="ECO:0007669"/>
    <property type="project" value="UniProtKB-KW"/>
</dbReference>
<dbReference type="Gene3D" id="3.90.190.20">
    <property type="entry name" value="Mur ligase, C-terminal domain"/>
    <property type="match status" value="1"/>
</dbReference>
<evidence type="ECO:0000256" key="3">
    <source>
        <dbReference type="ARBA" id="ARBA00004799"/>
    </source>
</evidence>
<comment type="catalytic activity">
    <reaction evidence="18">
        <text>(6S)-5,6,7,8-tetrahydrofolyl-(gamma-L-Glu)(n) + L-glutamate + ATP = (6S)-5,6,7,8-tetrahydrofolyl-(gamma-L-Glu)(n+1) + ADP + phosphate + H(+)</text>
        <dbReference type="Rhea" id="RHEA:10580"/>
        <dbReference type="Rhea" id="RHEA-COMP:14738"/>
        <dbReference type="Rhea" id="RHEA-COMP:14740"/>
        <dbReference type="ChEBI" id="CHEBI:15378"/>
        <dbReference type="ChEBI" id="CHEBI:29985"/>
        <dbReference type="ChEBI" id="CHEBI:30616"/>
        <dbReference type="ChEBI" id="CHEBI:43474"/>
        <dbReference type="ChEBI" id="CHEBI:141005"/>
        <dbReference type="ChEBI" id="CHEBI:456216"/>
        <dbReference type="EC" id="6.3.2.17"/>
    </reaction>
</comment>
<dbReference type="SUPFAM" id="SSF53244">
    <property type="entry name" value="MurD-like peptide ligases, peptide-binding domain"/>
    <property type="match status" value="1"/>
</dbReference>
<comment type="cofactor">
    <cofactor evidence="1">
        <name>Mg(2+)</name>
        <dbReference type="ChEBI" id="CHEBI:18420"/>
    </cofactor>
</comment>
<name>A0A6C1KBX7_XANAU</name>
<dbReference type="SUPFAM" id="SSF53623">
    <property type="entry name" value="MurD-like peptide ligases, catalytic domain"/>
    <property type="match status" value="1"/>
</dbReference>
<evidence type="ECO:0000256" key="13">
    <source>
        <dbReference type="ARBA" id="ARBA00022842"/>
    </source>
</evidence>
<evidence type="ECO:0000256" key="16">
    <source>
        <dbReference type="ARBA" id="ARBA00030592"/>
    </source>
</evidence>
<dbReference type="FunFam" id="3.40.1190.10:FF:000011">
    <property type="entry name" value="Folylpolyglutamate synthase/dihydrofolate synthase"/>
    <property type="match status" value="1"/>
</dbReference>
<dbReference type="PROSITE" id="PS01012">
    <property type="entry name" value="FOLYLPOLYGLU_SYNT_2"/>
    <property type="match status" value="1"/>
</dbReference>
<evidence type="ECO:0000256" key="4">
    <source>
        <dbReference type="ARBA" id="ARBA00005150"/>
    </source>
</evidence>
<keyword evidence="14" id="KW-0289">Folate biosynthesis</keyword>
<keyword evidence="9 22" id="KW-0436">Ligase</keyword>
<dbReference type="NCBIfam" id="TIGR01499">
    <property type="entry name" value="folC"/>
    <property type="match status" value="1"/>
</dbReference>
<evidence type="ECO:0000256" key="14">
    <source>
        <dbReference type="ARBA" id="ARBA00022909"/>
    </source>
</evidence>
<keyword evidence="13" id="KW-0460">Magnesium</keyword>
<comment type="pathway">
    <text evidence="3">Cofactor biosynthesis; tetrahydrofolate biosynthesis; 7,8-dihydrofolate from 2-amino-4-hydroxy-6-hydroxymethyl-7,8-dihydropteridine diphosphate and 4-aminobenzoate: step 2/2.</text>
</comment>
<evidence type="ECO:0000256" key="1">
    <source>
        <dbReference type="ARBA" id="ARBA00001946"/>
    </source>
</evidence>
<dbReference type="InterPro" id="IPR018109">
    <property type="entry name" value="Folylpolyglutamate_synth_CS"/>
</dbReference>
<evidence type="ECO:0000256" key="9">
    <source>
        <dbReference type="ARBA" id="ARBA00022598"/>
    </source>
</evidence>